<evidence type="ECO:0000256" key="11">
    <source>
        <dbReference type="SAM" id="Phobius"/>
    </source>
</evidence>
<evidence type="ECO:0000256" key="5">
    <source>
        <dbReference type="ARBA" id="ARBA00022519"/>
    </source>
</evidence>
<proteinExistence type="inferred from homology"/>
<feature type="region of interest" description="Disordered" evidence="10">
    <location>
        <begin position="59"/>
        <end position="82"/>
    </location>
</feature>
<keyword evidence="6 11" id="KW-0812">Transmembrane</keyword>
<evidence type="ECO:0000256" key="3">
    <source>
        <dbReference type="ARBA" id="ARBA00022448"/>
    </source>
</evidence>
<evidence type="ECO:0000256" key="7">
    <source>
        <dbReference type="ARBA" id="ARBA00022927"/>
    </source>
</evidence>
<dbReference type="InterPro" id="IPR037682">
    <property type="entry name" value="TonB_C"/>
</dbReference>
<accession>A0ABQ2EFQ4</accession>
<keyword evidence="4" id="KW-1003">Cell membrane</keyword>
<evidence type="ECO:0000256" key="6">
    <source>
        <dbReference type="ARBA" id="ARBA00022692"/>
    </source>
</evidence>
<dbReference type="RefSeq" id="WP_229659134.1">
    <property type="nucleotide sequence ID" value="NZ_BMME01000001.1"/>
</dbReference>
<feature type="region of interest" description="Disordered" evidence="10">
    <location>
        <begin position="109"/>
        <end position="134"/>
    </location>
</feature>
<evidence type="ECO:0000259" key="12">
    <source>
        <dbReference type="PROSITE" id="PS52015"/>
    </source>
</evidence>
<keyword evidence="5" id="KW-0997">Cell inner membrane</keyword>
<feature type="compositionally biased region" description="Pro residues" evidence="10">
    <location>
        <begin position="73"/>
        <end position="82"/>
    </location>
</feature>
<evidence type="ECO:0000313" key="13">
    <source>
        <dbReference type="EMBL" id="GGK07288.1"/>
    </source>
</evidence>
<evidence type="ECO:0000256" key="8">
    <source>
        <dbReference type="ARBA" id="ARBA00022989"/>
    </source>
</evidence>
<comment type="subcellular location">
    <subcellularLocation>
        <location evidence="1">Cell inner membrane</location>
        <topology evidence="1">Single-pass membrane protein</topology>
        <orientation evidence="1">Periplasmic side</orientation>
    </subcellularLocation>
</comment>
<evidence type="ECO:0000256" key="4">
    <source>
        <dbReference type="ARBA" id="ARBA00022475"/>
    </source>
</evidence>
<evidence type="ECO:0000256" key="10">
    <source>
        <dbReference type="SAM" id="MobiDB-lite"/>
    </source>
</evidence>
<sequence length="236" mass="24704">MVLQPEVRSPSPALHARREPHGADRPDPVRIAGIAGALLLHGAVLLLILVPLSRPDTAPAPPKGIEADWFEPRPVPPTPPPEIVPMERPVTPAAPAAPAQRSLAPEPAVAAPPLVDGGSLAADPAPVPTSGGADIAPAASGPAVGMRLAYARATAPPYPRAELRAGHQGTVTLRVLVDVDGRPLQVEVEAGSGYRRLDEAARRHVLRHWTFQPAMRDGRAVQAIGLVPIEFSLDRG</sequence>
<dbReference type="EMBL" id="BMME01000001">
    <property type="protein sequence ID" value="GGK07288.1"/>
    <property type="molecule type" value="Genomic_DNA"/>
</dbReference>
<evidence type="ECO:0000256" key="1">
    <source>
        <dbReference type="ARBA" id="ARBA00004383"/>
    </source>
</evidence>
<dbReference type="InterPro" id="IPR051045">
    <property type="entry name" value="TonB-dependent_transducer"/>
</dbReference>
<dbReference type="Proteomes" id="UP000599009">
    <property type="component" value="Unassembled WGS sequence"/>
</dbReference>
<feature type="region of interest" description="Disordered" evidence="10">
    <location>
        <begin position="1"/>
        <end position="26"/>
    </location>
</feature>
<dbReference type="PROSITE" id="PS52015">
    <property type="entry name" value="TONB_CTD"/>
    <property type="match status" value="1"/>
</dbReference>
<gene>
    <name evidence="13" type="ORF">GCM10011394_15650</name>
</gene>
<comment type="caution">
    <text evidence="13">The sequence shown here is derived from an EMBL/GenBank/DDBJ whole genome shotgun (WGS) entry which is preliminary data.</text>
</comment>
<dbReference type="Pfam" id="PF03544">
    <property type="entry name" value="TonB_C"/>
    <property type="match status" value="1"/>
</dbReference>
<evidence type="ECO:0000313" key="14">
    <source>
        <dbReference type="Proteomes" id="UP000599009"/>
    </source>
</evidence>
<dbReference type="PANTHER" id="PTHR33446">
    <property type="entry name" value="PROTEIN TONB-RELATED"/>
    <property type="match status" value="1"/>
</dbReference>
<keyword evidence="3" id="KW-0813">Transport</keyword>
<comment type="similarity">
    <text evidence="2">Belongs to the TonB family.</text>
</comment>
<keyword evidence="8 11" id="KW-1133">Transmembrane helix</keyword>
<dbReference type="InterPro" id="IPR006260">
    <property type="entry name" value="TonB/TolA_C"/>
</dbReference>
<name>A0ABQ2EFQ4_9GAMM</name>
<feature type="transmembrane region" description="Helical" evidence="11">
    <location>
        <begin position="31"/>
        <end position="52"/>
    </location>
</feature>
<feature type="domain" description="TonB C-terminal" evidence="12">
    <location>
        <begin position="143"/>
        <end position="236"/>
    </location>
</feature>
<protein>
    <recommendedName>
        <fullName evidence="12">TonB C-terminal domain-containing protein</fullName>
    </recommendedName>
</protein>
<dbReference type="NCBIfam" id="TIGR01352">
    <property type="entry name" value="tonB_Cterm"/>
    <property type="match status" value="1"/>
</dbReference>
<feature type="compositionally biased region" description="Basic and acidic residues" evidence="10">
    <location>
        <begin position="16"/>
        <end position="26"/>
    </location>
</feature>
<evidence type="ECO:0000256" key="2">
    <source>
        <dbReference type="ARBA" id="ARBA00006555"/>
    </source>
</evidence>
<keyword evidence="9 11" id="KW-0472">Membrane</keyword>
<dbReference type="Gene3D" id="3.30.1150.10">
    <property type="match status" value="1"/>
</dbReference>
<reference evidence="14" key="1">
    <citation type="journal article" date="2019" name="Int. J. Syst. Evol. Microbiol.">
        <title>The Global Catalogue of Microorganisms (GCM) 10K type strain sequencing project: providing services to taxonomists for standard genome sequencing and annotation.</title>
        <authorList>
            <consortium name="The Broad Institute Genomics Platform"/>
            <consortium name="The Broad Institute Genome Sequencing Center for Infectious Disease"/>
            <person name="Wu L."/>
            <person name="Ma J."/>
        </authorList>
    </citation>
    <scope>NUCLEOTIDE SEQUENCE [LARGE SCALE GENOMIC DNA]</scope>
    <source>
        <strain evidence="14">CGMCC 1.8985</strain>
    </source>
</reference>
<evidence type="ECO:0000256" key="9">
    <source>
        <dbReference type="ARBA" id="ARBA00023136"/>
    </source>
</evidence>
<keyword evidence="14" id="KW-1185">Reference proteome</keyword>
<organism evidence="13 14">
    <name type="scientific">Luteimonas terricola</name>
    <dbReference type="NCBI Taxonomy" id="645597"/>
    <lineage>
        <taxon>Bacteria</taxon>
        <taxon>Pseudomonadati</taxon>
        <taxon>Pseudomonadota</taxon>
        <taxon>Gammaproteobacteria</taxon>
        <taxon>Lysobacterales</taxon>
        <taxon>Lysobacteraceae</taxon>
        <taxon>Luteimonas</taxon>
    </lineage>
</organism>
<keyword evidence="7" id="KW-0653">Protein transport</keyword>
<dbReference type="SUPFAM" id="SSF74653">
    <property type="entry name" value="TolA/TonB C-terminal domain"/>
    <property type="match status" value="1"/>
</dbReference>
<dbReference type="PANTHER" id="PTHR33446:SF2">
    <property type="entry name" value="PROTEIN TONB"/>
    <property type="match status" value="1"/>
</dbReference>